<evidence type="ECO:0000313" key="2">
    <source>
        <dbReference type="Proteomes" id="UP000319483"/>
    </source>
</evidence>
<protein>
    <submittedName>
        <fullName evidence="1">Uncharacterized protein</fullName>
    </submittedName>
</protein>
<dbReference type="EMBL" id="VMHM01000002">
    <property type="protein sequence ID" value="TSK05512.1"/>
    <property type="molecule type" value="Genomic_DNA"/>
</dbReference>
<reference evidence="1 2" key="1">
    <citation type="submission" date="2019-07" db="EMBL/GenBank/DDBJ databases">
        <title>Gilliamella genomes.</title>
        <authorList>
            <person name="Zheng H."/>
        </authorList>
    </citation>
    <scope>NUCLEOTIDE SEQUENCE [LARGE SCALE GENOMIC DNA]</scope>
    <source>
        <strain evidence="1 2">W8127</strain>
    </source>
</reference>
<comment type="caution">
    <text evidence="1">The sequence shown here is derived from an EMBL/GenBank/DDBJ whole genome shotgun (WGS) entry which is preliminary data.</text>
</comment>
<organism evidence="1 2">
    <name type="scientific">Gilliamella apicola</name>
    <dbReference type="NCBI Taxonomy" id="1196095"/>
    <lineage>
        <taxon>Bacteria</taxon>
        <taxon>Pseudomonadati</taxon>
        <taxon>Pseudomonadota</taxon>
        <taxon>Gammaproteobacteria</taxon>
        <taxon>Orbales</taxon>
        <taxon>Orbaceae</taxon>
        <taxon>Gilliamella</taxon>
    </lineage>
</organism>
<dbReference type="Proteomes" id="UP000319483">
    <property type="component" value="Unassembled WGS sequence"/>
</dbReference>
<name>A0A556SWI5_9GAMM</name>
<sequence>MNNIKSINANHFKEYILQTDITELINLLDTTVLQDGESSVHYCFINKSEVKSSLEAFYILGTRLIITGHGWDDLYQNHEPPVYIDKQYINELIHEYFYIEDNVIQFNALSTNITAKQLAKHLYYHMNLEEDSNFINDIMDKFPLISLFELVDNPDNYMKDLGYFMETEFHYIYVTSFTSG</sequence>
<dbReference type="AlphaFoldDB" id="A0A556SWI5"/>
<proteinExistence type="predicted"/>
<accession>A0A556SWI5</accession>
<dbReference type="RefSeq" id="WP_144091283.1">
    <property type="nucleotide sequence ID" value="NZ_VMHM01000002.1"/>
</dbReference>
<gene>
    <name evidence="1" type="ORF">FPQ15_01550</name>
</gene>
<evidence type="ECO:0000313" key="1">
    <source>
        <dbReference type="EMBL" id="TSK05512.1"/>
    </source>
</evidence>